<accession>A0A8J2YJB6</accession>
<dbReference type="AlphaFoldDB" id="A0A8J2YJB6"/>
<dbReference type="PANTHER" id="PTHR38451:SF1">
    <property type="entry name" value="TRNA (ADENINE(22)-N(1))-METHYLTRANSFERASE"/>
    <property type="match status" value="1"/>
</dbReference>
<dbReference type="EMBL" id="BMIR01000013">
    <property type="protein sequence ID" value="GGE47040.1"/>
    <property type="molecule type" value="Genomic_DNA"/>
</dbReference>
<sequence length="234" mass="26711">MKELVVSKRIARLVDYIPSGAYLADIGSDHAYLPCYAAMKGHIVGAIAGEINEGPYRSAQETVKQYKLEKVIEVRRGNGLNVITSDDQVDAVVIAGMGGELIRTILEEGKHKLNPRMTLILQPNVGEKRLREWLEQEQWWITDEEILEEEGHIYEVLIAKRHAFTPARLSLEDLWFGPYLRQHSSAIFKKKWQAELQKRRRVLASLANAQNADEVKEKRKALEKEIALIEEVIT</sequence>
<proteinExistence type="predicted"/>
<evidence type="ECO:0000313" key="2">
    <source>
        <dbReference type="Proteomes" id="UP000628775"/>
    </source>
</evidence>
<keyword evidence="1" id="KW-0808">Transferase</keyword>
<name>A0A8J2YJB6_9BACL</name>
<dbReference type="GO" id="GO:0032259">
    <property type="term" value="P:methylation"/>
    <property type="evidence" value="ECO:0007669"/>
    <property type="project" value="UniProtKB-KW"/>
</dbReference>
<reference evidence="1" key="1">
    <citation type="journal article" date="2014" name="Int. J. Syst. Evol. Microbiol.">
        <title>Complete genome sequence of Corynebacterium casei LMG S-19264T (=DSM 44701T), isolated from a smear-ripened cheese.</title>
        <authorList>
            <consortium name="US DOE Joint Genome Institute (JGI-PGF)"/>
            <person name="Walter F."/>
            <person name="Albersmeier A."/>
            <person name="Kalinowski J."/>
            <person name="Ruckert C."/>
        </authorList>
    </citation>
    <scope>NUCLEOTIDE SEQUENCE</scope>
    <source>
        <strain evidence="1">CGMCC 1.15371</strain>
    </source>
</reference>
<dbReference type="PANTHER" id="PTHR38451">
    <property type="entry name" value="TRNA (ADENINE(22)-N(1))-METHYLTRANSFERASE"/>
    <property type="match status" value="1"/>
</dbReference>
<dbReference type="InterPro" id="IPR006901">
    <property type="entry name" value="TrmK"/>
</dbReference>
<keyword evidence="1" id="KW-0489">Methyltransferase</keyword>
<dbReference type="RefSeq" id="WP_373285723.1">
    <property type="nucleotide sequence ID" value="NZ_BMIR01000013.1"/>
</dbReference>
<protein>
    <submittedName>
        <fullName evidence="1">SAM-dependent methyltransferase</fullName>
    </submittedName>
</protein>
<dbReference type="Pfam" id="PF04816">
    <property type="entry name" value="TrmK"/>
    <property type="match status" value="1"/>
</dbReference>
<dbReference type="SUPFAM" id="SSF53335">
    <property type="entry name" value="S-adenosyl-L-methionine-dependent methyltransferases"/>
    <property type="match status" value="1"/>
</dbReference>
<dbReference type="Proteomes" id="UP000628775">
    <property type="component" value="Unassembled WGS sequence"/>
</dbReference>
<comment type="caution">
    <text evidence="1">The sequence shown here is derived from an EMBL/GenBank/DDBJ whole genome shotgun (WGS) entry which is preliminary data.</text>
</comment>
<keyword evidence="2" id="KW-1185">Reference proteome</keyword>
<dbReference type="PIRSF" id="PIRSF018637">
    <property type="entry name" value="TrmK"/>
    <property type="match status" value="1"/>
</dbReference>
<reference evidence="1" key="2">
    <citation type="submission" date="2020-09" db="EMBL/GenBank/DDBJ databases">
        <authorList>
            <person name="Sun Q."/>
            <person name="Zhou Y."/>
        </authorList>
    </citation>
    <scope>NUCLEOTIDE SEQUENCE</scope>
    <source>
        <strain evidence="1">CGMCC 1.15371</strain>
    </source>
</reference>
<evidence type="ECO:0000313" key="1">
    <source>
        <dbReference type="EMBL" id="GGE47040.1"/>
    </source>
</evidence>
<organism evidence="1 2">
    <name type="scientific">Pullulanibacillus camelliae</name>
    <dbReference type="NCBI Taxonomy" id="1707096"/>
    <lineage>
        <taxon>Bacteria</taxon>
        <taxon>Bacillati</taxon>
        <taxon>Bacillota</taxon>
        <taxon>Bacilli</taxon>
        <taxon>Bacillales</taxon>
        <taxon>Sporolactobacillaceae</taxon>
        <taxon>Pullulanibacillus</taxon>
    </lineage>
</organism>
<dbReference type="Gene3D" id="1.10.287.1890">
    <property type="match status" value="1"/>
</dbReference>
<dbReference type="GO" id="GO:0160105">
    <property type="term" value="F:tRNA (adenine(22)-N1)-methyltransferase activity"/>
    <property type="evidence" value="ECO:0007669"/>
    <property type="project" value="InterPro"/>
</dbReference>
<dbReference type="Gene3D" id="3.40.50.150">
    <property type="entry name" value="Vaccinia Virus protein VP39"/>
    <property type="match status" value="1"/>
</dbReference>
<gene>
    <name evidence="1" type="ORF">GCM10011391_27320</name>
</gene>
<dbReference type="InterPro" id="IPR029063">
    <property type="entry name" value="SAM-dependent_MTases_sf"/>
</dbReference>